<reference evidence="2 3" key="1">
    <citation type="submission" date="2018-09" db="EMBL/GenBank/DDBJ databases">
        <title>Mesorhizobium carmichaelinearum sp. nov. isolated from Carmichaelinea spp. root nodules in New Zealand.</title>
        <authorList>
            <person name="De Meyer S.E."/>
        </authorList>
    </citation>
    <scope>NUCLEOTIDE SEQUENCE [LARGE SCALE GENOMIC DNA]</scope>
    <source>
        <strain evidence="2 3">LMG 28313</strain>
    </source>
</reference>
<protein>
    <recommendedName>
        <fullName evidence="1">DUF6538 domain-containing protein</fullName>
    </recommendedName>
</protein>
<dbReference type="AlphaFoldDB" id="A0AA93C3D0"/>
<evidence type="ECO:0000259" key="1">
    <source>
        <dbReference type="Pfam" id="PF20172"/>
    </source>
</evidence>
<sequence length="92" mass="10346">MRGKVAGLVRKKSAYFYVRRIPEEVRSLLGGKQQVTRSLNTTDFRVASDRARRKAAETDKVFADARLGKAPSAAASRRVTREQLFDAARLHL</sequence>
<name>A0AA93C3D0_9HYPH</name>
<gene>
    <name evidence="2" type="ORF">D3242_13930</name>
</gene>
<dbReference type="Proteomes" id="UP000275530">
    <property type="component" value="Unassembled WGS sequence"/>
</dbReference>
<proteinExistence type="predicted"/>
<organism evidence="2 3">
    <name type="scientific">Mesorhizobium jarvisii</name>
    <dbReference type="NCBI Taxonomy" id="1777867"/>
    <lineage>
        <taxon>Bacteria</taxon>
        <taxon>Pseudomonadati</taxon>
        <taxon>Pseudomonadota</taxon>
        <taxon>Alphaproteobacteria</taxon>
        <taxon>Hyphomicrobiales</taxon>
        <taxon>Phyllobacteriaceae</taxon>
        <taxon>Mesorhizobium</taxon>
    </lineage>
</organism>
<dbReference type="Pfam" id="PF20172">
    <property type="entry name" value="DUF6538"/>
    <property type="match status" value="1"/>
</dbReference>
<evidence type="ECO:0000313" key="3">
    <source>
        <dbReference type="Proteomes" id="UP000275530"/>
    </source>
</evidence>
<feature type="domain" description="DUF6538" evidence="1">
    <location>
        <begin position="8"/>
        <end position="66"/>
    </location>
</feature>
<accession>A0AA93C3D0</accession>
<keyword evidence="3" id="KW-1185">Reference proteome</keyword>
<comment type="caution">
    <text evidence="2">The sequence shown here is derived from an EMBL/GenBank/DDBJ whole genome shotgun (WGS) entry which is preliminary data.</text>
</comment>
<dbReference type="InterPro" id="IPR046668">
    <property type="entry name" value="DUF6538"/>
</dbReference>
<dbReference type="EMBL" id="QZXA01000005">
    <property type="protein sequence ID" value="RJT33652.1"/>
    <property type="molecule type" value="Genomic_DNA"/>
</dbReference>
<evidence type="ECO:0000313" key="2">
    <source>
        <dbReference type="EMBL" id="RJT33652.1"/>
    </source>
</evidence>